<dbReference type="InterPro" id="IPR011992">
    <property type="entry name" value="EF-hand-dom_pair"/>
</dbReference>
<dbReference type="GO" id="GO:0005859">
    <property type="term" value="C:muscle myosin complex"/>
    <property type="evidence" value="ECO:0007669"/>
    <property type="project" value="TreeGrafter"/>
</dbReference>
<keyword evidence="5" id="KW-0505">Motor protein</keyword>
<proteinExistence type="predicted"/>
<dbReference type="SUPFAM" id="SSF47473">
    <property type="entry name" value="EF-hand"/>
    <property type="match status" value="1"/>
</dbReference>
<dbReference type="GO" id="GO:0005509">
    <property type="term" value="F:calcium ion binding"/>
    <property type="evidence" value="ECO:0007669"/>
    <property type="project" value="InterPro"/>
</dbReference>
<evidence type="ECO:0000256" key="4">
    <source>
        <dbReference type="ARBA" id="ARBA00023123"/>
    </source>
</evidence>
<dbReference type="PROSITE" id="PS50222">
    <property type="entry name" value="EF_HAND_2"/>
    <property type="match status" value="2"/>
</dbReference>
<keyword evidence="6" id="KW-0514">Muscle protein</keyword>
<sequence>SNWRRGVKGRLRLRLTCDPVVRVLTAHTFKMTNELSARDIERANQVFDVYDFIGNETIDAKNLGDALRALNLNPTLAFIEKLGGTKKKGEKSLKINEFLALFKEAKANKDVGNFDDFMECLKLYDKQDDGMMLAAELQHILMAIGGNERLEELECNHILKDCMEPEDEDGFTPYLPFVKKFMS</sequence>
<protein>
    <recommendedName>
        <fullName evidence="2">Myosin light chain alkali</fullName>
    </recommendedName>
</protein>
<dbReference type="AlphaFoldDB" id="A0A1B6MFX4"/>
<dbReference type="InterPro" id="IPR050230">
    <property type="entry name" value="CALM/Myosin/TropC-like"/>
</dbReference>
<dbReference type="EMBL" id="GEBQ01005129">
    <property type="protein sequence ID" value="JAT34848.1"/>
    <property type="molecule type" value="Transcribed_RNA"/>
</dbReference>
<accession>A0A1B6MFX4</accession>
<dbReference type="Gene3D" id="1.10.238.10">
    <property type="entry name" value="EF-hand"/>
    <property type="match status" value="2"/>
</dbReference>
<organism evidence="8">
    <name type="scientific">Graphocephala atropunctata</name>
    <dbReference type="NCBI Taxonomy" id="36148"/>
    <lineage>
        <taxon>Eukaryota</taxon>
        <taxon>Metazoa</taxon>
        <taxon>Ecdysozoa</taxon>
        <taxon>Arthropoda</taxon>
        <taxon>Hexapoda</taxon>
        <taxon>Insecta</taxon>
        <taxon>Pterygota</taxon>
        <taxon>Neoptera</taxon>
        <taxon>Paraneoptera</taxon>
        <taxon>Hemiptera</taxon>
        <taxon>Auchenorrhyncha</taxon>
        <taxon>Membracoidea</taxon>
        <taxon>Cicadellidae</taxon>
        <taxon>Cicadellinae</taxon>
        <taxon>Cicadellini</taxon>
        <taxon>Graphocephala</taxon>
    </lineage>
</organism>
<feature type="domain" description="EF-hand" evidence="7">
    <location>
        <begin position="112"/>
        <end position="147"/>
    </location>
</feature>
<dbReference type="InterPro" id="IPR002048">
    <property type="entry name" value="EF_hand_dom"/>
</dbReference>
<evidence type="ECO:0000313" key="8">
    <source>
        <dbReference type="EMBL" id="JAT34848.1"/>
    </source>
</evidence>
<evidence type="ECO:0000256" key="5">
    <source>
        <dbReference type="ARBA" id="ARBA00023175"/>
    </source>
</evidence>
<name>A0A1B6MFX4_9HEMI</name>
<reference evidence="8" key="1">
    <citation type="submission" date="2015-11" db="EMBL/GenBank/DDBJ databases">
        <title>De novo transcriptome assembly of four potential Pierce s Disease insect vectors from Arizona vineyards.</title>
        <authorList>
            <person name="Tassone E.E."/>
        </authorList>
    </citation>
    <scope>NUCLEOTIDE SEQUENCE</scope>
</reference>
<gene>
    <name evidence="8" type="ORF">g.13479</name>
</gene>
<dbReference type="PANTHER" id="PTHR23048:SF33">
    <property type="entry name" value="MYOSIN LIGHT CHAIN ALKALI"/>
    <property type="match status" value="1"/>
</dbReference>
<dbReference type="FunFam" id="1.10.238.10:FF:000003">
    <property type="entry name" value="Calmodulin A"/>
    <property type="match status" value="1"/>
</dbReference>
<evidence type="ECO:0000256" key="6">
    <source>
        <dbReference type="ARBA" id="ARBA00023179"/>
    </source>
</evidence>
<evidence type="ECO:0000256" key="3">
    <source>
        <dbReference type="ARBA" id="ARBA00022737"/>
    </source>
</evidence>
<evidence type="ECO:0000256" key="1">
    <source>
        <dbReference type="ARBA" id="ARBA00011445"/>
    </source>
</evidence>
<keyword evidence="4" id="KW-0518">Myosin</keyword>
<evidence type="ECO:0000259" key="7">
    <source>
        <dbReference type="PROSITE" id="PS50222"/>
    </source>
</evidence>
<keyword evidence="3" id="KW-0677">Repeat</keyword>
<evidence type="ECO:0000256" key="2">
    <source>
        <dbReference type="ARBA" id="ARBA00019148"/>
    </source>
</evidence>
<feature type="domain" description="EF-hand" evidence="7">
    <location>
        <begin position="38"/>
        <end position="73"/>
    </location>
</feature>
<feature type="non-terminal residue" evidence="8">
    <location>
        <position position="1"/>
    </location>
</feature>
<comment type="subunit">
    <text evidence="1">Myosin is a hexamer of 2 heavy chains and 4 light chains.</text>
</comment>
<dbReference type="PANTHER" id="PTHR23048">
    <property type="entry name" value="MYOSIN LIGHT CHAIN 1, 3"/>
    <property type="match status" value="1"/>
</dbReference>